<keyword evidence="3" id="KW-1185">Reference proteome</keyword>
<reference evidence="2" key="1">
    <citation type="submission" date="2023-06" db="EMBL/GenBank/DDBJ databases">
        <title>Genome-scale phylogeny and comparative genomics of the fungal order Sordariales.</title>
        <authorList>
            <consortium name="Lawrence Berkeley National Laboratory"/>
            <person name="Hensen N."/>
            <person name="Bonometti L."/>
            <person name="Westerberg I."/>
            <person name="Brannstrom I.O."/>
            <person name="Guillou S."/>
            <person name="Cros-Aarteil S."/>
            <person name="Calhoun S."/>
            <person name="Haridas S."/>
            <person name="Kuo A."/>
            <person name="Mondo S."/>
            <person name="Pangilinan J."/>
            <person name="Riley R."/>
            <person name="Labutti K."/>
            <person name="Andreopoulos B."/>
            <person name="Lipzen A."/>
            <person name="Chen C."/>
            <person name="Yanf M."/>
            <person name="Daum C."/>
            <person name="Ng V."/>
            <person name="Clum A."/>
            <person name="Steindorff A."/>
            <person name="Ohm R."/>
            <person name="Martin F."/>
            <person name="Silar P."/>
            <person name="Natvig D."/>
            <person name="Lalanne C."/>
            <person name="Gautier V."/>
            <person name="Ament-Velasquez S.L."/>
            <person name="Kruys A."/>
            <person name="Hutchinson M.I."/>
            <person name="Powell A.J."/>
            <person name="Barry K."/>
            <person name="Miller A.N."/>
            <person name="Grigoriev I.V."/>
            <person name="Debuchy R."/>
            <person name="Gladieux P."/>
            <person name="Thoren M.H."/>
            <person name="Johannesson H."/>
        </authorList>
    </citation>
    <scope>NUCLEOTIDE SEQUENCE</scope>
    <source>
        <strain evidence="2">CBS 540.89</strain>
    </source>
</reference>
<dbReference type="Proteomes" id="UP001172159">
    <property type="component" value="Unassembled WGS sequence"/>
</dbReference>
<feature type="region of interest" description="Disordered" evidence="1">
    <location>
        <begin position="33"/>
        <end position="91"/>
    </location>
</feature>
<comment type="caution">
    <text evidence="2">The sequence shown here is derived from an EMBL/GenBank/DDBJ whole genome shotgun (WGS) entry which is preliminary data.</text>
</comment>
<name>A0AA40ECM5_9PEZI</name>
<dbReference type="AlphaFoldDB" id="A0AA40ECM5"/>
<feature type="compositionally biased region" description="Polar residues" evidence="1">
    <location>
        <begin position="37"/>
        <end position="54"/>
    </location>
</feature>
<accession>A0AA40ECM5</accession>
<organism evidence="2 3">
    <name type="scientific">Apiosordaria backusii</name>
    <dbReference type="NCBI Taxonomy" id="314023"/>
    <lineage>
        <taxon>Eukaryota</taxon>
        <taxon>Fungi</taxon>
        <taxon>Dikarya</taxon>
        <taxon>Ascomycota</taxon>
        <taxon>Pezizomycotina</taxon>
        <taxon>Sordariomycetes</taxon>
        <taxon>Sordariomycetidae</taxon>
        <taxon>Sordariales</taxon>
        <taxon>Lasiosphaeriaceae</taxon>
        <taxon>Apiosordaria</taxon>
    </lineage>
</organism>
<proteinExistence type="predicted"/>
<sequence>MFCPQSYCCTVQLLSQRLEFAQFDHPFKLSSPRAKSRTWTAHHQSKTAATSNSLDPPPSFRNKLAPTKDCQSWRGKPPTGMSAAWPSPSQSLTQPHLTYFSHSPISASQNLNLTSGLVGSYYGVLFLVTRCILYR</sequence>
<gene>
    <name evidence="2" type="ORF">B0T21DRAFT_367050</name>
</gene>
<protein>
    <submittedName>
        <fullName evidence="2">Uncharacterized protein</fullName>
    </submittedName>
</protein>
<evidence type="ECO:0000313" key="2">
    <source>
        <dbReference type="EMBL" id="KAK0736489.1"/>
    </source>
</evidence>
<evidence type="ECO:0000313" key="3">
    <source>
        <dbReference type="Proteomes" id="UP001172159"/>
    </source>
</evidence>
<evidence type="ECO:0000256" key="1">
    <source>
        <dbReference type="SAM" id="MobiDB-lite"/>
    </source>
</evidence>
<dbReference type="EMBL" id="JAUKTV010000006">
    <property type="protein sequence ID" value="KAK0736489.1"/>
    <property type="molecule type" value="Genomic_DNA"/>
</dbReference>